<comment type="caution">
    <text evidence="1">The sequence shown here is derived from an EMBL/GenBank/DDBJ whole genome shotgun (WGS) entry which is preliminary data.</text>
</comment>
<dbReference type="InterPro" id="IPR036721">
    <property type="entry name" value="RCK_C_sf"/>
</dbReference>
<dbReference type="Proteomes" id="UP001597544">
    <property type="component" value="Unassembled WGS sequence"/>
</dbReference>
<keyword evidence="2" id="KW-1185">Reference proteome</keyword>
<dbReference type="Gene3D" id="3.30.70.1450">
    <property type="entry name" value="Regulator of K+ conductance, C-terminal domain"/>
    <property type="match status" value="1"/>
</dbReference>
<proteinExistence type="predicted"/>
<reference evidence="2" key="1">
    <citation type="journal article" date="2019" name="Int. J. Syst. Evol. Microbiol.">
        <title>The Global Catalogue of Microorganisms (GCM) 10K type strain sequencing project: providing services to taxonomists for standard genome sequencing and annotation.</title>
        <authorList>
            <consortium name="The Broad Institute Genomics Platform"/>
            <consortium name="The Broad Institute Genome Sequencing Center for Infectious Disease"/>
            <person name="Wu L."/>
            <person name="Ma J."/>
        </authorList>
    </citation>
    <scope>NUCLEOTIDE SEQUENCE [LARGE SCALE GENOMIC DNA]</scope>
    <source>
        <strain evidence="2">KCTC 42498</strain>
    </source>
</reference>
<evidence type="ECO:0000313" key="2">
    <source>
        <dbReference type="Proteomes" id="UP001597544"/>
    </source>
</evidence>
<sequence>MEKTIKKPVAVGVVSAETIMEGGDVLVLFGKTKDIKRLLMA</sequence>
<organism evidence="1 2">
    <name type="scientific">Pontibacter locisalis</name>
    <dbReference type="NCBI Taxonomy" id="1719035"/>
    <lineage>
        <taxon>Bacteria</taxon>
        <taxon>Pseudomonadati</taxon>
        <taxon>Bacteroidota</taxon>
        <taxon>Cytophagia</taxon>
        <taxon>Cytophagales</taxon>
        <taxon>Hymenobacteraceae</taxon>
        <taxon>Pontibacter</taxon>
    </lineage>
</organism>
<dbReference type="EMBL" id="JBHULU010000006">
    <property type="protein sequence ID" value="MFD2513239.1"/>
    <property type="molecule type" value="Genomic_DNA"/>
</dbReference>
<evidence type="ECO:0008006" key="3">
    <source>
        <dbReference type="Google" id="ProtNLM"/>
    </source>
</evidence>
<evidence type="ECO:0000313" key="1">
    <source>
        <dbReference type="EMBL" id="MFD2513239.1"/>
    </source>
</evidence>
<protein>
    <recommendedName>
        <fullName evidence="3">RCK C-terminal domain-containing protein</fullName>
    </recommendedName>
</protein>
<name>A0ABW5IHX4_9BACT</name>
<gene>
    <name evidence="1" type="ORF">ACFSRY_05130</name>
</gene>
<accession>A0ABW5IHX4</accession>
<dbReference type="RefSeq" id="WP_377503878.1">
    <property type="nucleotide sequence ID" value="NZ_JBHULU010000006.1"/>
</dbReference>